<comment type="subcellular location">
    <subcellularLocation>
        <location evidence="10">Cytoplasm</location>
    </subcellularLocation>
</comment>
<feature type="binding site" evidence="10">
    <location>
        <begin position="147"/>
        <end position="150"/>
    </location>
    <ligand>
        <name>GTP</name>
        <dbReference type="ChEBI" id="CHEBI:37565"/>
    </ligand>
</feature>
<dbReference type="PANTHER" id="PTHR32120">
    <property type="entry name" value="SMALL RIBOSOMAL SUBUNIT BIOGENESIS GTPASE RSGA"/>
    <property type="match status" value="1"/>
</dbReference>
<evidence type="ECO:0000256" key="11">
    <source>
        <dbReference type="SAM" id="MobiDB-lite"/>
    </source>
</evidence>
<evidence type="ECO:0000259" key="12">
    <source>
        <dbReference type="PROSITE" id="PS50936"/>
    </source>
</evidence>
<dbReference type="Gene3D" id="3.40.50.300">
    <property type="entry name" value="P-loop containing nucleotide triphosphate hydrolases"/>
    <property type="match status" value="1"/>
</dbReference>
<feature type="binding site" evidence="10">
    <location>
        <begin position="199"/>
        <end position="207"/>
    </location>
    <ligand>
        <name>GTP</name>
        <dbReference type="ChEBI" id="CHEBI:37565"/>
    </ligand>
</feature>
<reference evidence="14 15" key="1">
    <citation type="submission" date="2020-08" db="EMBL/GenBank/DDBJ databases">
        <title>Genomic Encyclopedia of Type Strains, Phase IV (KMG-IV): sequencing the most valuable type-strain genomes for metagenomic binning, comparative biology and taxonomic classification.</title>
        <authorList>
            <person name="Goeker M."/>
        </authorList>
    </citation>
    <scope>NUCLEOTIDE SEQUENCE [LARGE SCALE GENOMIC DNA]</scope>
    <source>
        <strain evidence="14 15">DSM 25024</strain>
    </source>
</reference>
<dbReference type="EC" id="3.6.1.-" evidence="10"/>
<dbReference type="InterPro" id="IPR010914">
    <property type="entry name" value="RsgA_GTPase_dom"/>
</dbReference>
<dbReference type="GO" id="GO:0019843">
    <property type="term" value="F:rRNA binding"/>
    <property type="evidence" value="ECO:0007669"/>
    <property type="project" value="UniProtKB-KW"/>
</dbReference>
<sequence>MNAPEQRAEHETLDALGWSAFFADQLGPNDADLEPVRISRVHRSRLTALSTRGVVEPVLGPNIETSQFAVGDFVLLDPVTAHLYRRLERRSVIERRASGGSAPQLGGANIDTLFIVTSCNLDFNPARLERYLAWSNQAGIEPMIVLTKADLADDLSFYEDGARALQRGLDVVAIHPNAAQTVASLARWCGHGQTIALVGSSGAGKSTLVNTLVGATEEPPQETGAIREQDAKGRHTTTARSLHPILGGGWVIDTPGIRSLQVSDLADGLDVLFAEITELAARCRFRDCIHAHEPGCAVRAAVTEGSIDPQRLERWRLLQNETVQNDRTKPRGAGGQAGRGRGKQR</sequence>
<dbReference type="GO" id="GO:0046872">
    <property type="term" value="F:metal ion binding"/>
    <property type="evidence" value="ECO:0007669"/>
    <property type="project" value="UniProtKB-KW"/>
</dbReference>
<evidence type="ECO:0000256" key="2">
    <source>
        <dbReference type="ARBA" id="ARBA00022517"/>
    </source>
</evidence>
<feature type="binding site" evidence="10">
    <location>
        <position position="290"/>
    </location>
    <ligand>
        <name>Zn(2+)</name>
        <dbReference type="ChEBI" id="CHEBI:29105"/>
    </ligand>
</feature>
<keyword evidence="1 10" id="KW-0963">Cytoplasm</keyword>
<comment type="similarity">
    <text evidence="10">Belongs to the TRAFAC class YlqF/YawG GTPase family. RsgA subfamily.</text>
</comment>
<dbReference type="EMBL" id="JACIDO010000008">
    <property type="protein sequence ID" value="MBB3937387.1"/>
    <property type="molecule type" value="Genomic_DNA"/>
</dbReference>
<dbReference type="PROSITE" id="PS51721">
    <property type="entry name" value="G_CP"/>
    <property type="match status" value="1"/>
</dbReference>
<dbReference type="Gene3D" id="1.10.40.50">
    <property type="entry name" value="Probable gtpase engc, domain 3"/>
    <property type="match status" value="1"/>
</dbReference>
<evidence type="ECO:0000256" key="5">
    <source>
        <dbReference type="ARBA" id="ARBA00022741"/>
    </source>
</evidence>
<evidence type="ECO:0000256" key="8">
    <source>
        <dbReference type="ARBA" id="ARBA00022884"/>
    </source>
</evidence>
<keyword evidence="7 10" id="KW-0862">Zinc</keyword>
<dbReference type="RefSeq" id="WP_090964384.1">
    <property type="nucleotide sequence ID" value="NZ_FOOA01000012.1"/>
</dbReference>
<feature type="region of interest" description="Disordered" evidence="11">
    <location>
        <begin position="320"/>
        <end position="345"/>
    </location>
</feature>
<dbReference type="HAMAP" id="MF_01820">
    <property type="entry name" value="GTPase_RsgA"/>
    <property type="match status" value="1"/>
</dbReference>
<dbReference type="InterPro" id="IPR027417">
    <property type="entry name" value="P-loop_NTPase"/>
</dbReference>
<name>A0A7W6BUX7_9HYPH</name>
<keyword evidence="4 10" id="KW-0699">rRNA-binding</keyword>
<proteinExistence type="inferred from homology"/>
<keyword evidence="15" id="KW-1185">Reference proteome</keyword>
<evidence type="ECO:0000313" key="15">
    <source>
        <dbReference type="Proteomes" id="UP000531216"/>
    </source>
</evidence>
<accession>A0A7W6BUX7</accession>
<gene>
    <name evidence="10" type="primary">rsgA</name>
    <name evidence="14" type="ORF">GGR05_003553</name>
</gene>
<evidence type="ECO:0000259" key="13">
    <source>
        <dbReference type="PROSITE" id="PS51721"/>
    </source>
</evidence>
<dbReference type="GO" id="GO:0042274">
    <property type="term" value="P:ribosomal small subunit biogenesis"/>
    <property type="evidence" value="ECO:0007669"/>
    <property type="project" value="UniProtKB-UniRule"/>
</dbReference>
<feature type="binding site" evidence="10">
    <location>
        <position position="296"/>
    </location>
    <ligand>
        <name>Zn(2+)</name>
        <dbReference type="ChEBI" id="CHEBI:29105"/>
    </ligand>
</feature>
<keyword evidence="3 10" id="KW-0479">Metal-binding</keyword>
<dbReference type="Proteomes" id="UP000531216">
    <property type="component" value="Unassembled WGS sequence"/>
</dbReference>
<comment type="subunit">
    <text evidence="10">Monomer. Associates with 30S ribosomal subunit, binds 16S rRNA.</text>
</comment>
<keyword evidence="9 10" id="KW-0342">GTP-binding</keyword>
<dbReference type="GO" id="GO:0005737">
    <property type="term" value="C:cytoplasm"/>
    <property type="evidence" value="ECO:0007669"/>
    <property type="project" value="UniProtKB-SubCell"/>
</dbReference>
<evidence type="ECO:0000256" key="4">
    <source>
        <dbReference type="ARBA" id="ARBA00022730"/>
    </source>
</evidence>
<dbReference type="CDD" id="cd01854">
    <property type="entry name" value="YjeQ_EngC"/>
    <property type="match status" value="1"/>
</dbReference>
<dbReference type="GO" id="GO:0005525">
    <property type="term" value="F:GTP binding"/>
    <property type="evidence" value="ECO:0007669"/>
    <property type="project" value="UniProtKB-UniRule"/>
</dbReference>
<evidence type="ECO:0000256" key="3">
    <source>
        <dbReference type="ARBA" id="ARBA00022723"/>
    </source>
</evidence>
<comment type="caution">
    <text evidence="14">The sequence shown here is derived from an EMBL/GenBank/DDBJ whole genome shotgun (WGS) entry which is preliminary data.</text>
</comment>
<evidence type="ECO:0000256" key="6">
    <source>
        <dbReference type="ARBA" id="ARBA00022801"/>
    </source>
</evidence>
<dbReference type="PROSITE" id="PS50936">
    <property type="entry name" value="ENGC_GTPASE"/>
    <property type="match status" value="1"/>
</dbReference>
<keyword evidence="2 10" id="KW-0690">Ribosome biogenesis</keyword>
<feature type="binding site" evidence="10">
    <location>
        <position position="283"/>
    </location>
    <ligand>
        <name>Zn(2+)</name>
        <dbReference type="ChEBI" id="CHEBI:29105"/>
    </ligand>
</feature>
<dbReference type="OrthoDB" id="9809485at2"/>
<feature type="domain" description="EngC GTPase" evidence="12">
    <location>
        <begin position="108"/>
        <end position="258"/>
    </location>
</feature>
<dbReference type="AlphaFoldDB" id="A0A7W6BUX7"/>
<evidence type="ECO:0000256" key="9">
    <source>
        <dbReference type="ARBA" id="ARBA00023134"/>
    </source>
</evidence>
<dbReference type="NCBIfam" id="TIGR00157">
    <property type="entry name" value="ribosome small subunit-dependent GTPase A"/>
    <property type="match status" value="1"/>
</dbReference>
<evidence type="ECO:0000256" key="7">
    <source>
        <dbReference type="ARBA" id="ARBA00022833"/>
    </source>
</evidence>
<organism evidence="14 15">
    <name type="scientific">Aureimonas phyllosphaerae</name>
    <dbReference type="NCBI Taxonomy" id="1166078"/>
    <lineage>
        <taxon>Bacteria</taxon>
        <taxon>Pseudomonadati</taxon>
        <taxon>Pseudomonadota</taxon>
        <taxon>Alphaproteobacteria</taxon>
        <taxon>Hyphomicrobiales</taxon>
        <taxon>Aurantimonadaceae</taxon>
        <taxon>Aureimonas</taxon>
    </lineage>
</organism>
<evidence type="ECO:0000256" key="1">
    <source>
        <dbReference type="ARBA" id="ARBA00022490"/>
    </source>
</evidence>
<feature type="region of interest" description="Disordered" evidence="11">
    <location>
        <begin position="217"/>
        <end position="238"/>
    </location>
</feature>
<evidence type="ECO:0000313" key="14">
    <source>
        <dbReference type="EMBL" id="MBB3937387.1"/>
    </source>
</evidence>
<dbReference type="GO" id="GO:0003924">
    <property type="term" value="F:GTPase activity"/>
    <property type="evidence" value="ECO:0007669"/>
    <property type="project" value="UniProtKB-UniRule"/>
</dbReference>
<protein>
    <recommendedName>
        <fullName evidence="10">Small ribosomal subunit biogenesis GTPase RsgA</fullName>
        <ecNumber evidence="10">3.6.1.-</ecNumber>
    </recommendedName>
</protein>
<comment type="function">
    <text evidence="10">One of several proteins that assist in the late maturation steps of the functional core of the 30S ribosomal subunit. Helps release RbfA from mature subunits. May play a role in the assembly of ribosomal proteins into the subunit. Circularly permuted GTPase that catalyzes slow GTP hydrolysis, GTPase activity is stimulated by the 30S ribosomal subunit.</text>
</comment>
<dbReference type="SUPFAM" id="SSF52540">
    <property type="entry name" value="P-loop containing nucleoside triphosphate hydrolases"/>
    <property type="match status" value="1"/>
</dbReference>
<dbReference type="InterPro" id="IPR030378">
    <property type="entry name" value="G_CP_dom"/>
</dbReference>
<keyword evidence="8 10" id="KW-0694">RNA-binding</keyword>
<comment type="cofactor">
    <cofactor evidence="10">
        <name>Zn(2+)</name>
        <dbReference type="ChEBI" id="CHEBI:29105"/>
    </cofactor>
    <text evidence="10">Binds 1 zinc ion per subunit.</text>
</comment>
<feature type="binding site" evidence="10">
    <location>
        <position position="288"/>
    </location>
    <ligand>
        <name>Zn(2+)</name>
        <dbReference type="ChEBI" id="CHEBI:29105"/>
    </ligand>
</feature>
<keyword evidence="5 10" id="KW-0547">Nucleotide-binding</keyword>
<dbReference type="Pfam" id="PF03193">
    <property type="entry name" value="RsgA_GTPase"/>
    <property type="match status" value="1"/>
</dbReference>
<dbReference type="PANTHER" id="PTHR32120:SF10">
    <property type="entry name" value="SMALL RIBOSOMAL SUBUNIT BIOGENESIS GTPASE RSGA"/>
    <property type="match status" value="1"/>
</dbReference>
<dbReference type="InterPro" id="IPR004881">
    <property type="entry name" value="Ribosome_biogen_GTPase_RsgA"/>
</dbReference>
<feature type="domain" description="CP-type G" evidence="13">
    <location>
        <begin position="97"/>
        <end position="260"/>
    </location>
</feature>
<evidence type="ECO:0000256" key="10">
    <source>
        <dbReference type="HAMAP-Rule" id="MF_01820"/>
    </source>
</evidence>
<keyword evidence="6 10" id="KW-0378">Hydrolase</keyword>